<keyword evidence="2" id="KW-1185">Reference proteome</keyword>
<sequence length="158" mass="17890">MFKFVADDWLYLHQIVGNLNSIKADECSISIPTSATPFYITTKQNWYSFLTDETCFADHAREVSGKIKAIDNCAFLLCLVDFQLCLLIASLDDAGRSRLSPAIQFGIQQSVLVFAISIMEGIGTLYWDLHLSNEKKEEELEKMATGILPRLRPRLQTH</sequence>
<gene>
    <name evidence="1" type="ORF">GH815_17875</name>
</gene>
<proteinExistence type="predicted"/>
<comment type="caution">
    <text evidence="1">The sequence shown here is derived from an EMBL/GenBank/DDBJ whole genome shotgun (WGS) entry which is preliminary data.</text>
</comment>
<dbReference type="EMBL" id="WJPO01000045">
    <property type="protein sequence ID" value="MRH22843.1"/>
    <property type="molecule type" value="Genomic_DNA"/>
</dbReference>
<evidence type="ECO:0000313" key="2">
    <source>
        <dbReference type="Proteomes" id="UP000466730"/>
    </source>
</evidence>
<dbReference type="Proteomes" id="UP000466730">
    <property type="component" value="Unassembled WGS sequence"/>
</dbReference>
<name>A0A844BPH6_9RHOB</name>
<protein>
    <submittedName>
        <fullName evidence="1">Uncharacterized protein</fullName>
    </submittedName>
</protein>
<dbReference type="AlphaFoldDB" id="A0A844BPH6"/>
<organism evidence="1 2">
    <name type="scientific">Rhodovulum strictum</name>
    <dbReference type="NCBI Taxonomy" id="58314"/>
    <lineage>
        <taxon>Bacteria</taxon>
        <taxon>Pseudomonadati</taxon>
        <taxon>Pseudomonadota</taxon>
        <taxon>Alphaproteobacteria</taxon>
        <taxon>Rhodobacterales</taxon>
        <taxon>Paracoccaceae</taxon>
        <taxon>Rhodovulum</taxon>
    </lineage>
</organism>
<evidence type="ECO:0000313" key="1">
    <source>
        <dbReference type="EMBL" id="MRH22843.1"/>
    </source>
</evidence>
<dbReference type="RefSeq" id="WP_153750098.1">
    <property type="nucleotide sequence ID" value="NZ_BAAADI010000008.1"/>
</dbReference>
<reference evidence="1 2" key="1">
    <citation type="submission" date="2019-11" db="EMBL/GenBank/DDBJ databases">
        <title>Draft Whole-Genome sequence of the marine photosynthetic bacterium Rhodovulum strictum DSM 11289.</title>
        <authorList>
            <person name="Kyndt J.A."/>
            <person name="Meyer T.E."/>
        </authorList>
    </citation>
    <scope>NUCLEOTIDE SEQUENCE [LARGE SCALE GENOMIC DNA]</scope>
    <source>
        <strain evidence="1 2">DSM 11289</strain>
    </source>
</reference>
<accession>A0A844BPH6</accession>